<sequence>MKKILTIAFLCIAAIGYSQDIKPTYEAEGDLVKATYYHEDGSISTEGYFKDKKLTGIWTRFDKEGNKVQMAFYKEGKKTGKWFFWNNAGSLQEVTYNNNTIESVNLWKAETKVATNK</sequence>
<protein>
    <submittedName>
        <fullName evidence="1">Nicotinic acid mononucleotide adenyltransferase</fullName>
    </submittedName>
</protein>
<accession>A0ABZ2TN62</accession>
<dbReference type="RefSeq" id="WP_340931631.1">
    <property type="nucleotide sequence ID" value="NZ_CP150496.1"/>
</dbReference>
<dbReference type="EMBL" id="CP150496">
    <property type="protein sequence ID" value="WYW54567.1"/>
    <property type="molecule type" value="Genomic_DNA"/>
</dbReference>
<dbReference type="Gene3D" id="2.20.110.10">
    <property type="entry name" value="Histone H3 K4-specific methyltransferase SET7/9 N-terminal domain"/>
    <property type="match status" value="1"/>
</dbReference>
<proteinExistence type="predicted"/>
<organism evidence="1 2">
    <name type="scientific">Polaribacter marinaquae</name>
    <dbReference type="NCBI Taxonomy" id="1642819"/>
    <lineage>
        <taxon>Bacteria</taxon>
        <taxon>Pseudomonadati</taxon>
        <taxon>Bacteroidota</taxon>
        <taxon>Flavobacteriia</taxon>
        <taxon>Flavobacteriales</taxon>
        <taxon>Flavobacteriaceae</taxon>
    </lineage>
</organism>
<evidence type="ECO:0000313" key="2">
    <source>
        <dbReference type="Proteomes" id="UP001491088"/>
    </source>
</evidence>
<evidence type="ECO:0000313" key="1">
    <source>
        <dbReference type="EMBL" id="WYW54567.1"/>
    </source>
</evidence>
<name>A0ABZ2TN62_9FLAO</name>
<dbReference type="InterPro" id="IPR011652">
    <property type="entry name" value="MORN_2"/>
</dbReference>
<keyword evidence="2" id="KW-1185">Reference proteome</keyword>
<gene>
    <name evidence="1" type="ORF">WG950_08505</name>
</gene>
<dbReference type="SUPFAM" id="SSF82185">
    <property type="entry name" value="Histone H3 K4-specific methyltransferase SET7/9 N-terminal domain"/>
    <property type="match status" value="1"/>
</dbReference>
<dbReference type="Pfam" id="PF07661">
    <property type="entry name" value="MORN_2"/>
    <property type="match status" value="2"/>
</dbReference>
<dbReference type="Proteomes" id="UP001491088">
    <property type="component" value="Chromosome"/>
</dbReference>
<reference evidence="1 2" key="1">
    <citation type="submission" date="2024-03" db="EMBL/GenBank/DDBJ databases">
        <authorList>
            <person name="Cao K."/>
        </authorList>
    </citation>
    <scope>NUCLEOTIDE SEQUENCE [LARGE SCALE GENOMIC DNA]</scope>
    <source>
        <strain evidence="1 2">MCCC 1K00696</strain>
    </source>
</reference>